<evidence type="ECO:0000256" key="2">
    <source>
        <dbReference type="ARBA" id="ARBA00012438"/>
    </source>
</evidence>
<accession>A0ABX3ML47</accession>
<dbReference type="InterPro" id="IPR005467">
    <property type="entry name" value="His_kinase_dom"/>
</dbReference>
<gene>
    <name evidence="5" type="ORF">BMG00_14330</name>
</gene>
<evidence type="ECO:0000313" key="6">
    <source>
        <dbReference type="Proteomes" id="UP000242224"/>
    </source>
</evidence>
<dbReference type="SUPFAM" id="SSF53850">
    <property type="entry name" value="Periplasmic binding protein-like II"/>
    <property type="match status" value="1"/>
</dbReference>
<sequence length="584" mass="63493">MALVLGLLLVADEALAETPLRVGVLDYLGSEHSLAHWAPTEKALAAALPDHEVRLVALDIHQLDAALAAGDLDFVITNPGNYAELEYRYHISRVATAEGDQPVASTLVAREDMTGIGDLAGKRLAIVAPEAFGGFQLIWSEMADTDRGLPGKVELVVTGYPMQRAAQAVLDGTADAAVLRACMLEELQAEDRARYGALHAFAQRSVEGTDCAVSSPVYPGWPFAKTRATSPELAKQVAVALLQIRQGNLWTVPLDYQPVHELMRKLQIGPYVRTGPVSIREFIADYRDWLIALAAALAFWALYSVRIETLVRRRTRALDQANAQLKLEMAERQRAEEADRQHRRELDHVARLSILGEMASSIAHELNQPLSAISNYAQGCLLRLKTGNFTTSDMETASSEIAAQANRAATVIQRIRAFVRKRESQRAPVEICDLLDECAALFDAAVHRAGVVVDLHCPPDLPVISGDKVQLTQVVLNLIQNAIDAMSETAPEARRITIRAEPARDSSEGEGVCVSVRDHGHGMSGAAMDHFAEAFYTTKSEGIGLGLALSHSIVEAHGGTMRAQTPEDGIGLRVAIWLPVEELE</sequence>
<dbReference type="InterPro" id="IPR004358">
    <property type="entry name" value="Sig_transdc_His_kin-like_C"/>
</dbReference>
<feature type="domain" description="Histidine kinase" evidence="4">
    <location>
        <begin position="361"/>
        <end position="582"/>
    </location>
</feature>
<dbReference type="Pfam" id="PF12974">
    <property type="entry name" value="Phosphonate-bd"/>
    <property type="match status" value="1"/>
</dbReference>
<dbReference type="InterPro" id="IPR003594">
    <property type="entry name" value="HATPase_dom"/>
</dbReference>
<protein>
    <recommendedName>
        <fullName evidence="2">histidine kinase</fullName>
        <ecNumber evidence="2">2.7.13.3</ecNumber>
    </recommendedName>
</protein>
<dbReference type="EC" id="2.7.13.3" evidence="2"/>
<name>A0ABX3ML47_9RHOB</name>
<dbReference type="Proteomes" id="UP000242224">
    <property type="component" value="Unassembled WGS sequence"/>
</dbReference>
<comment type="caution">
    <text evidence="5">The sequence shown here is derived from an EMBL/GenBank/DDBJ whole genome shotgun (WGS) entry which is preliminary data.</text>
</comment>
<dbReference type="CDD" id="cd00082">
    <property type="entry name" value="HisKA"/>
    <property type="match status" value="1"/>
</dbReference>
<dbReference type="SMART" id="SM00387">
    <property type="entry name" value="HATPase_c"/>
    <property type="match status" value="1"/>
</dbReference>
<evidence type="ECO:0000313" key="5">
    <source>
        <dbReference type="EMBL" id="OOY12291.1"/>
    </source>
</evidence>
<dbReference type="Gene3D" id="1.10.287.130">
    <property type="match status" value="1"/>
</dbReference>
<dbReference type="InterPro" id="IPR003661">
    <property type="entry name" value="HisK_dim/P_dom"/>
</dbReference>
<dbReference type="Pfam" id="PF00512">
    <property type="entry name" value="HisKA"/>
    <property type="match status" value="1"/>
</dbReference>
<dbReference type="Gene3D" id="3.40.190.10">
    <property type="entry name" value="Periplasmic binding protein-like II"/>
    <property type="match status" value="2"/>
</dbReference>
<evidence type="ECO:0000256" key="3">
    <source>
        <dbReference type="ARBA" id="ARBA00022553"/>
    </source>
</evidence>
<dbReference type="PROSITE" id="PS50109">
    <property type="entry name" value="HIS_KIN"/>
    <property type="match status" value="1"/>
</dbReference>
<dbReference type="Pfam" id="PF02518">
    <property type="entry name" value="HATPase_c"/>
    <property type="match status" value="1"/>
</dbReference>
<dbReference type="SUPFAM" id="SSF47384">
    <property type="entry name" value="Homodimeric domain of signal transducing histidine kinase"/>
    <property type="match status" value="1"/>
</dbReference>
<dbReference type="InterPro" id="IPR036890">
    <property type="entry name" value="HATPase_C_sf"/>
</dbReference>
<evidence type="ECO:0000256" key="1">
    <source>
        <dbReference type="ARBA" id="ARBA00000085"/>
    </source>
</evidence>
<dbReference type="SMART" id="SM00388">
    <property type="entry name" value="HisKA"/>
    <property type="match status" value="1"/>
</dbReference>
<evidence type="ECO:0000259" key="4">
    <source>
        <dbReference type="PROSITE" id="PS50109"/>
    </source>
</evidence>
<reference evidence="5 6" key="1">
    <citation type="submission" date="2016-11" db="EMBL/GenBank/DDBJ databases">
        <title>A multilocus sequence analysis scheme for characterization of bacteria in the genus Thioclava.</title>
        <authorList>
            <person name="Liu Y."/>
            <person name="Shao Z."/>
        </authorList>
    </citation>
    <scope>NUCLEOTIDE SEQUENCE [LARGE SCALE GENOMIC DNA]</scope>
    <source>
        <strain evidence="5 6">11.10-0-13</strain>
    </source>
</reference>
<dbReference type="Gene3D" id="3.30.565.10">
    <property type="entry name" value="Histidine kinase-like ATPase, C-terminal domain"/>
    <property type="match status" value="1"/>
</dbReference>
<keyword evidence="6" id="KW-1185">Reference proteome</keyword>
<organism evidence="5 6">
    <name type="scientific">Thioclava marina</name>
    <dbReference type="NCBI Taxonomy" id="1915077"/>
    <lineage>
        <taxon>Bacteria</taxon>
        <taxon>Pseudomonadati</taxon>
        <taxon>Pseudomonadota</taxon>
        <taxon>Alphaproteobacteria</taxon>
        <taxon>Rhodobacterales</taxon>
        <taxon>Paracoccaceae</taxon>
        <taxon>Thioclava</taxon>
    </lineage>
</organism>
<dbReference type="EMBL" id="MPZS01000002">
    <property type="protein sequence ID" value="OOY12291.1"/>
    <property type="molecule type" value="Genomic_DNA"/>
</dbReference>
<proteinExistence type="predicted"/>
<dbReference type="PANTHER" id="PTHR43065:SF42">
    <property type="entry name" value="TWO-COMPONENT SENSOR PPRA"/>
    <property type="match status" value="1"/>
</dbReference>
<keyword evidence="3" id="KW-0597">Phosphoprotein</keyword>
<dbReference type="SUPFAM" id="SSF55874">
    <property type="entry name" value="ATPase domain of HSP90 chaperone/DNA topoisomerase II/histidine kinase"/>
    <property type="match status" value="1"/>
</dbReference>
<dbReference type="PRINTS" id="PR00344">
    <property type="entry name" value="BCTRLSENSOR"/>
</dbReference>
<comment type="catalytic activity">
    <reaction evidence="1">
        <text>ATP + protein L-histidine = ADP + protein N-phospho-L-histidine.</text>
        <dbReference type="EC" id="2.7.13.3"/>
    </reaction>
</comment>
<dbReference type="InterPro" id="IPR036097">
    <property type="entry name" value="HisK_dim/P_sf"/>
</dbReference>
<dbReference type="PANTHER" id="PTHR43065">
    <property type="entry name" value="SENSOR HISTIDINE KINASE"/>
    <property type="match status" value="1"/>
</dbReference>